<name>A0A2U1T9E3_9CORY</name>
<organism evidence="1 2">
    <name type="scientific">Corynebacterium yudongzhengii</name>
    <dbReference type="NCBI Taxonomy" id="2080740"/>
    <lineage>
        <taxon>Bacteria</taxon>
        <taxon>Bacillati</taxon>
        <taxon>Actinomycetota</taxon>
        <taxon>Actinomycetes</taxon>
        <taxon>Mycobacteriales</taxon>
        <taxon>Corynebacteriaceae</taxon>
        <taxon>Corynebacterium</taxon>
    </lineage>
</organism>
<dbReference type="KEGG" id="cyz:C3B44_06915"/>
<sequence length="230" mass="25726">MRALYKDMELDDAQVQIVSDYLREIDFHLPGATPADFEINRTARYLGYMFQKEDLEAFGVGLKSTHPDHRGHNTFIRMSRDQLLGVENPKILPVNRPAMASGMMTMQRFWESPTGPATHGVDAYAGDEGLPGGDMDLSMLESALGDILNFDDGRPVHLNQEILDLKVNWGTLLAGRYPRLKHFEAKGRLSAAQQERLSRLEEEIGKQAAVLEKHGLPTLETLKTKPVVNG</sequence>
<protein>
    <submittedName>
        <fullName evidence="1">Uncharacterized protein</fullName>
    </submittedName>
</protein>
<evidence type="ECO:0000313" key="2">
    <source>
        <dbReference type="Proteomes" id="UP000244989"/>
    </source>
</evidence>
<dbReference type="AlphaFoldDB" id="A0A2U1T9E3"/>
<keyword evidence="2" id="KW-1185">Reference proteome</keyword>
<dbReference type="EMBL" id="QEEZ01000002">
    <property type="protein sequence ID" value="PWC02626.1"/>
    <property type="molecule type" value="Genomic_DNA"/>
</dbReference>
<dbReference type="Proteomes" id="UP000244989">
    <property type="component" value="Unassembled WGS sequence"/>
</dbReference>
<accession>A0A2U1T9E3</accession>
<comment type="caution">
    <text evidence="1">The sequence shown here is derived from an EMBL/GenBank/DDBJ whole genome shotgun (WGS) entry which is preliminary data.</text>
</comment>
<dbReference type="OrthoDB" id="2613315at2"/>
<dbReference type="RefSeq" id="WP_108431737.1">
    <property type="nucleotide sequence ID" value="NZ_CP026947.1"/>
</dbReference>
<proteinExistence type="predicted"/>
<evidence type="ECO:0000313" key="1">
    <source>
        <dbReference type="EMBL" id="PWC02626.1"/>
    </source>
</evidence>
<reference evidence="2" key="1">
    <citation type="submission" date="2018-04" db="EMBL/GenBank/DDBJ databases">
        <authorList>
            <person name="Liu S."/>
            <person name="Wang Z."/>
            <person name="Li J."/>
        </authorList>
    </citation>
    <scope>NUCLEOTIDE SEQUENCE [LARGE SCALE GENOMIC DNA]</scope>
    <source>
        <strain evidence="2">2189</strain>
    </source>
</reference>
<gene>
    <name evidence="1" type="ORF">DF222_01385</name>
</gene>